<evidence type="ECO:0000313" key="7">
    <source>
        <dbReference type="Proteomes" id="UP001255856"/>
    </source>
</evidence>
<evidence type="ECO:0000256" key="4">
    <source>
        <dbReference type="SAM" id="MobiDB-lite"/>
    </source>
</evidence>
<gene>
    <name evidence="6" type="ORF">QBZ16_000844</name>
</gene>
<proteinExistence type="inferred from homology"/>
<dbReference type="Proteomes" id="UP001255856">
    <property type="component" value="Unassembled WGS sequence"/>
</dbReference>
<comment type="caution">
    <text evidence="6">The sequence shown here is derived from an EMBL/GenBank/DDBJ whole genome shotgun (WGS) entry which is preliminary data.</text>
</comment>
<comment type="subcellular location">
    <subcellularLocation>
        <location evidence="1">Golgi apparatus membrane</location>
        <topology evidence="1">Single-pass type II membrane protein</topology>
    </subcellularLocation>
</comment>
<keyword evidence="3" id="KW-0333">Golgi apparatus</keyword>
<dbReference type="InterPro" id="IPR040911">
    <property type="entry name" value="Exostosin_GT47"/>
</dbReference>
<dbReference type="GO" id="GO:0000139">
    <property type="term" value="C:Golgi membrane"/>
    <property type="evidence" value="ECO:0007669"/>
    <property type="project" value="UniProtKB-SubCell"/>
</dbReference>
<dbReference type="GO" id="GO:0016757">
    <property type="term" value="F:glycosyltransferase activity"/>
    <property type="evidence" value="ECO:0007669"/>
    <property type="project" value="InterPro"/>
</dbReference>
<feature type="region of interest" description="Disordered" evidence="4">
    <location>
        <begin position="444"/>
        <end position="465"/>
    </location>
</feature>
<dbReference type="AlphaFoldDB" id="A0AAD9MJC0"/>
<keyword evidence="7" id="KW-1185">Reference proteome</keyword>
<sequence length="465" mass="51736">MPRDLVQGLKSTSSSLLQSFATEDTCSIYILSLTDEVGLPRCNYADPSTWPFARFGNRFQASGPLQHWEQQHAVSYWLQRDIRASGLATTDRLSADIVYVDSHCQEQARMGWYFNTLPGRRNGSITEREWPMEERIRGAMRYIQTWPQWRRTNGKRFVLTPFWPNVPTATKTAMVPCTSEAFMLAGVHAQFCRPGQALAAGQGMLLPFVSELPNNGPGPLFDHQRDIFLFYHGGCAVPDPARARAFSWGKLQRRQVVDALAAIGAPDIDVGCACDICNGSMPHNVTVERMQRSVFCTVLAGDAQTSRRQAESVVSGCIPVYVGPGFHTLPFGDAVDHASFSLFFRVRQYGWVVKDRPASLNNRLIASTWYLDAKIAPEAIVEVDTIRDIEAHLRALPAEQVAAKQAALAANFHYFSYKPLPGQKVSGPGQLVLRQLCRRAQAIRASVSRPRPPPPGRRPLHSDAN</sequence>
<evidence type="ECO:0000259" key="5">
    <source>
        <dbReference type="Pfam" id="PF03016"/>
    </source>
</evidence>
<accession>A0AAD9MJC0</accession>
<dbReference type="PANTHER" id="PTHR11062:SF281">
    <property type="entry name" value="EXOSTOSIN-LIKE 2"/>
    <property type="match status" value="1"/>
</dbReference>
<comment type="similarity">
    <text evidence="2">Belongs to the glycosyltransferase 47 family.</text>
</comment>
<protein>
    <recommendedName>
        <fullName evidence="5">Exostosin GT47 domain-containing protein</fullName>
    </recommendedName>
</protein>
<dbReference type="PANTHER" id="PTHR11062">
    <property type="entry name" value="EXOSTOSIN HEPARAN SULFATE GLYCOSYLTRANSFERASE -RELATED"/>
    <property type="match status" value="1"/>
</dbReference>
<dbReference type="Pfam" id="PF03016">
    <property type="entry name" value="Exostosin_GT47"/>
    <property type="match status" value="1"/>
</dbReference>
<evidence type="ECO:0000256" key="2">
    <source>
        <dbReference type="ARBA" id="ARBA00010271"/>
    </source>
</evidence>
<feature type="domain" description="Exostosin GT47" evidence="5">
    <location>
        <begin position="57"/>
        <end position="347"/>
    </location>
</feature>
<organism evidence="6 7">
    <name type="scientific">Prototheca wickerhamii</name>
    <dbReference type="NCBI Taxonomy" id="3111"/>
    <lineage>
        <taxon>Eukaryota</taxon>
        <taxon>Viridiplantae</taxon>
        <taxon>Chlorophyta</taxon>
        <taxon>core chlorophytes</taxon>
        <taxon>Trebouxiophyceae</taxon>
        <taxon>Chlorellales</taxon>
        <taxon>Chlorellaceae</taxon>
        <taxon>Prototheca</taxon>
    </lineage>
</organism>
<evidence type="ECO:0000256" key="3">
    <source>
        <dbReference type="ARBA" id="ARBA00023034"/>
    </source>
</evidence>
<dbReference type="InterPro" id="IPR004263">
    <property type="entry name" value="Exostosin"/>
</dbReference>
<evidence type="ECO:0000313" key="6">
    <source>
        <dbReference type="EMBL" id="KAK2076320.1"/>
    </source>
</evidence>
<name>A0AAD9MJC0_PROWI</name>
<dbReference type="EMBL" id="JASFZW010000010">
    <property type="protein sequence ID" value="KAK2076320.1"/>
    <property type="molecule type" value="Genomic_DNA"/>
</dbReference>
<evidence type="ECO:0000256" key="1">
    <source>
        <dbReference type="ARBA" id="ARBA00004323"/>
    </source>
</evidence>
<reference evidence="6" key="1">
    <citation type="submission" date="2021-01" db="EMBL/GenBank/DDBJ databases">
        <authorList>
            <person name="Eckstrom K.M.E."/>
        </authorList>
    </citation>
    <scope>NUCLEOTIDE SEQUENCE</scope>
    <source>
        <strain evidence="6">UVCC 0001</strain>
    </source>
</reference>